<organism evidence="3">
    <name type="scientific">Schistocephalus solidus</name>
    <name type="common">Tapeworm</name>
    <dbReference type="NCBI Taxonomy" id="70667"/>
    <lineage>
        <taxon>Eukaryota</taxon>
        <taxon>Metazoa</taxon>
        <taxon>Spiralia</taxon>
        <taxon>Lophotrochozoa</taxon>
        <taxon>Platyhelminthes</taxon>
        <taxon>Cestoda</taxon>
        <taxon>Eucestoda</taxon>
        <taxon>Diphyllobothriidea</taxon>
        <taxon>Diphyllobothriidae</taxon>
        <taxon>Schistocephalus</taxon>
    </lineage>
</organism>
<evidence type="ECO:0000313" key="1">
    <source>
        <dbReference type="EMBL" id="VDL85387.1"/>
    </source>
</evidence>
<dbReference type="AlphaFoldDB" id="A0A183S7V2"/>
<dbReference type="EMBL" id="UYSU01000186">
    <property type="protein sequence ID" value="VDL85387.1"/>
    <property type="molecule type" value="Genomic_DNA"/>
</dbReference>
<dbReference type="WBParaSite" id="SSLN_0000031701-mRNA-1">
    <property type="protein sequence ID" value="SSLN_0000031701-mRNA-1"/>
    <property type="gene ID" value="SSLN_0000031701"/>
</dbReference>
<accession>A0A183S7V2</accession>
<proteinExistence type="predicted"/>
<protein>
    <submittedName>
        <fullName evidence="1 3">Uncharacterized protein</fullName>
    </submittedName>
</protein>
<reference evidence="1 2" key="2">
    <citation type="submission" date="2018-11" db="EMBL/GenBank/DDBJ databases">
        <authorList>
            <consortium name="Pathogen Informatics"/>
        </authorList>
    </citation>
    <scope>NUCLEOTIDE SEQUENCE [LARGE SCALE GENOMIC DNA]</scope>
    <source>
        <strain evidence="1 2">NST_G2</strain>
    </source>
</reference>
<keyword evidence="2" id="KW-1185">Reference proteome</keyword>
<sequence length="111" mass="11762">MHQQSLNIDFCDTTTTTQTPENHFIDAAPATITDNFLPPPPLAPITATNTTCPTPVISVATSDYLPLANPSTTTACSSGDGVTRVYMITGGRTPPAIPQHDISPHQPLHLI</sequence>
<evidence type="ECO:0000313" key="2">
    <source>
        <dbReference type="Proteomes" id="UP000275846"/>
    </source>
</evidence>
<evidence type="ECO:0000313" key="3">
    <source>
        <dbReference type="WBParaSite" id="SSLN_0000031701-mRNA-1"/>
    </source>
</evidence>
<name>A0A183S7V2_SCHSO</name>
<reference evidence="3" key="1">
    <citation type="submission" date="2016-06" db="UniProtKB">
        <authorList>
            <consortium name="WormBaseParasite"/>
        </authorList>
    </citation>
    <scope>IDENTIFICATION</scope>
</reference>
<dbReference type="Proteomes" id="UP000275846">
    <property type="component" value="Unassembled WGS sequence"/>
</dbReference>
<gene>
    <name evidence="1" type="ORF">SSLN_LOCUS300</name>
</gene>